<name>A0A446BLI3_9PEZI</name>
<dbReference type="EMBL" id="OUUZ01000010">
    <property type="protein sequence ID" value="SPQ23336.1"/>
    <property type="molecule type" value="Genomic_DNA"/>
</dbReference>
<reference evidence="1 2" key="1">
    <citation type="submission" date="2018-04" db="EMBL/GenBank/DDBJ databases">
        <authorList>
            <person name="Huttner S."/>
            <person name="Dainat J."/>
        </authorList>
    </citation>
    <scope>NUCLEOTIDE SEQUENCE [LARGE SCALE GENOMIC DNA]</scope>
</reference>
<accession>A0A446BLI3</accession>
<dbReference type="Proteomes" id="UP000289323">
    <property type="component" value="Unassembled WGS sequence"/>
</dbReference>
<gene>
    <name evidence="1" type="ORF">TT172_LOCUS5755</name>
</gene>
<protein>
    <submittedName>
        <fullName evidence="1">99c597b4-8756-4725-b80d-5d60a36e4784</fullName>
    </submittedName>
</protein>
<sequence>MPSIDETKEDLETTTN</sequence>
<organism evidence="1 2">
    <name type="scientific">Thermothielavioides terrestris</name>
    <dbReference type="NCBI Taxonomy" id="2587410"/>
    <lineage>
        <taxon>Eukaryota</taxon>
        <taxon>Fungi</taxon>
        <taxon>Dikarya</taxon>
        <taxon>Ascomycota</taxon>
        <taxon>Pezizomycotina</taxon>
        <taxon>Sordariomycetes</taxon>
        <taxon>Sordariomycetidae</taxon>
        <taxon>Sordariales</taxon>
        <taxon>Chaetomiaceae</taxon>
        <taxon>Thermothielavioides</taxon>
    </lineage>
</organism>
<evidence type="ECO:0000313" key="1">
    <source>
        <dbReference type="EMBL" id="SPQ23336.1"/>
    </source>
</evidence>
<dbReference type="AlphaFoldDB" id="A0A446BLI3"/>
<proteinExistence type="predicted"/>
<evidence type="ECO:0000313" key="2">
    <source>
        <dbReference type="Proteomes" id="UP000289323"/>
    </source>
</evidence>